<dbReference type="GO" id="GO:0099590">
    <property type="term" value="P:neurotransmitter receptor internalization"/>
    <property type="evidence" value="ECO:0007669"/>
    <property type="project" value="TreeGrafter"/>
</dbReference>
<comment type="caution">
    <text evidence="3">The sequence shown here is derived from an EMBL/GenBank/DDBJ whole genome shotgun (WGS) entry which is preliminary data.</text>
</comment>
<gene>
    <name evidence="3" type="ORF">DGYR_LOCUS11307</name>
</gene>
<name>A0A7I8W513_9ANNE</name>
<reference evidence="3 4" key="1">
    <citation type="submission" date="2020-08" db="EMBL/GenBank/DDBJ databases">
        <authorList>
            <person name="Hejnol A."/>
        </authorList>
    </citation>
    <scope>NUCLEOTIDE SEQUENCE [LARGE SCALE GENOMIC DNA]</scope>
</reference>
<protein>
    <submittedName>
        <fullName evidence="3">DgyrCDS11972</fullName>
    </submittedName>
</protein>
<dbReference type="Gene3D" id="1.20.140.150">
    <property type="match status" value="1"/>
</dbReference>
<dbReference type="Proteomes" id="UP000549394">
    <property type="component" value="Unassembled WGS sequence"/>
</dbReference>
<keyword evidence="2" id="KW-0812">Transmembrane</keyword>
<dbReference type="GO" id="GO:0019226">
    <property type="term" value="P:transmission of nerve impulse"/>
    <property type="evidence" value="ECO:0007669"/>
    <property type="project" value="TreeGrafter"/>
</dbReference>
<proteinExistence type="predicted"/>
<evidence type="ECO:0000256" key="1">
    <source>
        <dbReference type="SAM" id="MobiDB-lite"/>
    </source>
</evidence>
<sequence>MGGLCTLIGIILYIGAITEEVGNYKPKSGLEDPKFTYSYGLSFALIVGSFVMSEATGVLSVYLYISRNRHAYKKKQERVGMTANEQRTQRFRRNKGETSTTSPSHSESYYTYTPVSDNAPSTMNRDASRHTISTTADVTSGHHMVDTLRRTTPV</sequence>
<dbReference type="InterPro" id="IPR051072">
    <property type="entry name" value="CACNG_subunit"/>
</dbReference>
<dbReference type="GO" id="GO:0098839">
    <property type="term" value="C:postsynaptic density membrane"/>
    <property type="evidence" value="ECO:0007669"/>
    <property type="project" value="TreeGrafter"/>
</dbReference>
<accession>A0A7I8W513</accession>
<keyword evidence="2" id="KW-0472">Membrane</keyword>
<dbReference type="GO" id="GO:0005245">
    <property type="term" value="F:voltage-gated calcium channel activity"/>
    <property type="evidence" value="ECO:0007669"/>
    <property type="project" value="TreeGrafter"/>
</dbReference>
<feature type="compositionally biased region" description="Polar residues" evidence="1">
    <location>
        <begin position="115"/>
        <end position="138"/>
    </location>
</feature>
<dbReference type="EMBL" id="CAJFCJ010000019">
    <property type="protein sequence ID" value="CAD5123646.1"/>
    <property type="molecule type" value="Genomic_DNA"/>
</dbReference>
<feature type="region of interest" description="Disordered" evidence="1">
    <location>
        <begin position="90"/>
        <end position="154"/>
    </location>
</feature>
<organism evidence="3 4">
    <name type="scientific">Dimorphilus gyrociliatus</name>
    <dbReference type="NCBI Taxonomy" id="2664684"/>
    <lineage>
        <taxon>Eukaryota</taxon>
        <taxon>Metazoa</taxon>
        <taxon>Spiralia</taxon>
        <taxon>Lophotrochozoa</taxon>
        <taxon>Annelida</taxon>
        <taxon>Polychaeta</taxon>
        <taxon>Polychaeta incertae sedis</taxon>
        <taxon>Dinophilidae</taxon>
        <taxon>Dimorphilus</taxon>
    </lineage>
</organism>
<evidence type="ECO:0000313" key="3">
    <source>
        <dbReference type="EMBL" id="CAD5123646.1"/>
    </source>
</evidence>
<evidence type="ECO:0000256" key="2">
    <source>
        <dbReference type="SAM" id="Phobius"/>
    </source>
</evidence>
<dbReference type="OrthoDB" id="9990458at2759"/>
<feature type="compositionally biased region" description="Basic and acidic residues" evidence="1">
    <location>
        <begin position="143"/>
        <end position="154"/>
    </location>
</feature>
<evidence type="ECO:0000313" key="4">
    <source>
        <dbReference type="Proteomes" id="UP000549394"/>
    </source>
</evidence>
<dbReference type="PRINTS" id="PR01792">
    <property type="entry name" value="VDCCGAMMA"/>
</dbReference>
<dbReference type="PANTHER" id="PTHR12107:SF0">
    <property type="entry name" value="STARGAZIN (MAMMALIAN CALCIUM CHANNEL) HOMOLOG"/>
    <property type="match status" value="1"/>
</dbReference>
<dbReference type="GO" id="GO:0016247">
    <property type="term" value="F:channel regulator activity"/>
    <property type="evidence" value="ECO:0007669"/>
    <property type="project" value="TreeGrafter"/>
</dbReference>
<dbReference type="GO" id="GO:0098970">
    <property type="term" value="P:postsynaptic neurotransmitter receptor diffusion trapping"/>
    <property type="evidence" value="ECO:0007669"/>
    <property type="project" value="TreeGrafter"/>
</dbReference>
<keyword evidence="4" id="KW-1185">Reference proteome</keyword>
<dbReference type="GO" id="GO:0098943">
    <property type="term" value="P:neurotransmitter receptor transport, postsynaptic endosome to lysosome"/>
    <property type="evidence" value="ECO:0007669"/>
    <property type="project" value="TreeGrafter"/>
</dbReference>
<keyword evidence="2" id="KW-1133">Transmembrane helix</keyword>
<dbReference type="PANTHER" id="PTHR12107">
    <property type="entry name" value="VOLTAGE-DEPENDENT CALCIUM CHANNEL GAMMA SUBUNIT"/>
    <property type="match status" value="1"/>
</dbReference>
<feature type="compositionally biased region" description="Low complexity" evidence="1">
    <location>
        <begin position="97"/>
        <end position="114"/>
    </location>
</feature>
<dbReference type="AlphaFoldDB" id="A0A7I8W513"/>
<dbReference type="InterPro" id="IPR008368">
    <property type="entry name" value="VDCC_gsu"/>
</dbReference>
<dbReference type="GO" id="GO:0032281">
    <property type="term" value="C:AMPA glutamate receptor complex"/>
    <property type="evidence" value="ECO:0007669"/>
    <property type="project" value="TreeGrafter"/>
</dbReference>
<dbReference type="GO" id="GO:0051968">
    <property type="term" value="P:positive regulation of synaptic transmission, glutamatergic"/>
    <property type="evidence" value="ECO:0007669"/>
    <property type="project" value="TreeGrafter"/>
</dbReference>
<feature type="transmembrane region" description="Helical" evidence="2">
    <location>
        <begin position="42"/>
        <end position="65"/>
    </location>
</feature>